<dbReference type="GO" id="GO:0003924">
    <property type="term" value="F:GTPase activity"/>
    <property type="evidence" value="ECO:0007669"/>
    <property type="project" value="UniProtKB-UniRule"/>
</dbReference>
<dbReference type="RefSeq" id="WP_368654899.1">
    <property type="nucleotide sequence ID" value="NZ_CP162599.1"/>
</dbReference>
<evidence type="ECO:0000256" key="6">
    <source>
        <dbReference type="HAMAP-Rule" id="MF_00900"/>
    </source>
</evidence>
<dbReference type="AlphaFoldDB" id="A0AB39HUC6"/>
<name>A0AB39HUC6_9BACI</name>
<dbReference type="PANTHER" id="PTHR10229">
    <property type="entry name" value="GTP-BINDING PROTEIN HFLX"/>
    <property type="match status" value="1"/>
</dbReference>
<evidence type="ECO:0000256" key="1">
    <source>
        <dbReference type="ARBA" id="ARBA00022490"/>
    </source>
</evidence>
<evidence type="ECO:0000313" key="10">
    <source>
        <dbReference type="EMBL" id="XDK34222.1"/>
    </source>
</evidence>
<gene>
    <name evidence="6 10" type="primary">hflX</name>
    <name evidence="10" type="ORF">AB4Y30_07695</name>
</gene>
<evidence type="ECO:0000256" key="8">
    <source>
        <dbReference type="PIRSR" id="PIRSR006809-2"/>
    </source>
</evidence>
<dbReference type="Gene3D" id="3.40.50.300">
    <property type="entry name" value="P-loop containing nucleotide triphosphate hydrolases"/>
    <property type="match status" value="1"/>
</dbReference>
<keyword evidence="3 6" id="KW-0547">Nucleotide-binding</keyword>
<dbReference type="GO" id="GO:0005525">
    <property type="term" value="F:GTP binding"/>
    <property type="evidence" value="ECO:0007669"/>
    <property type="project" value="UniProtKB-UniRule"/>
</dbReference>
<dbReference type="FunFam" id="3.40.50.11060:FF:000001">
    <property type="entry name" value="GTPase HflX"/>
    <property type="match status" value="1"/>
</dbReference>
<dbReference type="CDD" id="cd01878">
    <property type="entry name" value="HflX"/>
    <property type="match status" value="1"/>
</dbReference>
<dbReference type="InterPro" id="IPR006073">
    <property type="entry name" value="GTP-bd"/>
</dbReference>
<feature type="binding site" evidence="7">
    <location>
        <begin position="203"/>
        <end position="210"/>
    </location>
    <ligand>
        <name>GTP</name>
        <dbReference type="ChEBI" id="CHEBI:37565"/>
    </ligand>
</feature>
<protein>
    <recommendedName>
        <fullName evidence="6">GTPase HflX</fullName>
    </recommendedName>
    <alternativeName>
        <fullName evidence="6">GTP-binding protein HflX</fullName>
    </alternativeName>
</protein>
<evidence type="ECO:0000256" key="7">
    <source>
        <dbReference type="PIRSR" id="PIRSR006809-1"/>
    </source>
</evidence>
<dbReference type="Pfam" id="PF01926">
    <property type="entry name" value="MMR_HSR1"/>
    <property type="match status" value="1"/>
</dbReference>
<feature type="binding site" evidence="8">
    <location>
        <position position="230"/>
    </location>
    <ligand>
        <name>Mg(2+)</name>
        <dbReference type="ChEBI" id="CHEBI:18420"/>
    </ligand>
</feature>
<dbReference type="Gene3D" id="6.10.250.2860">
    <property type="match status" value="1"/>
</dbReference>
<reference evidence="10" key="1">
    <citation type="submission" date="2024-07" db="EMBL/GenBank/DDBJ databases">
        <title>Halotolerant mesophilic bacterium Ornithinibacillus sp. 4-3, sp. nov., isolated from soil.</title>
        <authorList>
            <person name="Sidarenka A.V."/>
            <person name="Guliayeva D.E."/>
            <person name="Leanovich S.I."/>
            <person name="Hileuskaya K.S."/>
            <person name="Akhremchuk A.E."/>
            <person name="Sikolenko M.A."/>
            <person name="Valentovich L.N."/>
        </authorList>
    </citation>
    <scope>NUCLEOTIDE SEQUENCE</scope>
    <source>
        <strain evidence="10">4-3</strain>
    </source>
</reference>
<keyword evidence="2 8" id="KW-0479">Metal-binding</keyword>
<sequence length="425" mass="48472">MNEKEKILIMAVKRPFEKEERFLSSVDELKSLSATAGGEVIEVITQNRQQIHPATYLGSGKVNEIRERVDSLEIDLVISNDELSPGQLRNLGDLFGVRVIDRSQLILDIFAMRAKTKEGKLQVELAQLEYTLPRLRGIGIELSRLGAGIGTRGPGETKLETDQRHIRRRIDEIKRRLTLVVKQREQYRKHRREKGVFQIAIVGYTNAGKSTIFNRITNSDSLEEDQLFATLDPLTRQLPLPSGFQTLVTDTVGFIQDLPTSLIASFRSTLEEVTEADLILHVVDSSHPDQEQHQATVLKILEDLEAHQIPMLTVYNKKDKITSDFIPLHQPSIVISAYDEAELERLIIKTEETICENWESYALRLPMNETKRLHRLLNESIVKYNQFDEETNEYVVHGYISGEHPLQGFIKENNIINDGTNHTTS</sequence>
<dbReference type="InterPro" id="IPR030394">
    <property type="entry name" value="G_HFLX_dom"/>
</dbReference>
<evidence type="ECO:0000256" key="2">
    <source>
        <dbReference type="ARBA" id="ARBA00022723"/>
    </source>
</evidence>
<evidence type="ECO:0000256" key="5">
    <source>
        <dbReference type="ARBA" id="ARBA00023134"/>
    </source>
</evidence>
<feature type="binding site" evidence="7">
    <location>
        <begin position="316"/>
        <end position="319"/>
    </location>
    <ligand>
        <name>GTP</name>
        <dbReference type="ChEBI" id="CHEBI:37565"/>
    </ligand>
</feature>
<dbReference type="InterPro" id="IPR027417">
    <property type="entry name" value="P-loop_NTPase"/>
</dbReference>
<keyword evidence="5 6" id="KW-0342">GTP-binding</keyword>
<feature type="domain" description="Hflx-type G" evidence="9">
    <location>
        <begin position="197"/>
        <end position="351"/>
    </location>
</feature>
<dbReference type="InterPro" id="IPR025121">
    <property type="entry name" value="GTPase_HflX_N"/>
</dbReference>
<keyword evidence="1 6" id="KW-0963">Cytoplasm</keyword>
<feature type="binding site" evidence="7">
    <location>
        <begin position="336"/>
        <end position="338"/>
    </location>
    <ligand>
        <name>GTP</name>
        <dbReference type="ChEBI" id="CHEBI:37565"/>
    </ligand>
</feature>
<dbReference type="PIRSF" id="PIRSF006809">
    <property type="entry name" value="GTP-binding_hflX_prd"/>
    <property type="match status" value="1"/>
</dbReference>
<dbReference type="HAMAP" id="MF_00900">
    <property type="entry name" value="GTPase_HflX"/>
    <property type="match status" value="1"/>
</dbReference>
<dbReference type="NCBIfam" id="TIGR03156">
    <property type="entry name" value="GTP_HflX"/>
    <property type="match status" value="1"/>
</dbReference>
<organism evidence="10">
    <name type="scientific">Ornithinibacillus sp. 4-3</name>
    <dbReference type="NCBI Taxonomy" id="3231488"/>
    <lineage>
        <taxon>Bacteria</taxon>
        <taxon>Bacillati</taxon>
        <taxon>Bacillota</taxon>
        <taxon>Bacilli</taxon>
        <taxon>Bacillales</taxon>
        <taxon>Bacillaceae</taxon>
        <taxon>Ornithinibacillus</taxon>
    </lineage>
</organism>
<dbReference type="InterPro" id="IPR042108">
    <property type="entry name" value="GTPase_HflX_N_sf"/>
</dbReference>
<dbReference type="Pfam" id="PF13167">
    <property type="entry name" value="GTP-bdg_N"/>
    <property type="match status" value="1"/>
</dbReference>
<comment type="function">
    <text evidence="6">GTPase that associates with the 50S ribosomal subunit and may have a role during protein synthesis or ribosome biogenesis.</text>
</comment>
<comment type="subcellular location">
    <subcellularLocation>
        <location evidence="6">Cytoplasm</location>
    </subcellularLocation>
    <text evidence="6">May associate with membranes.</text>
</comment>
<comment type="cofactor">
    <cofactor evidence="8">
        <name>Mg(2+)</name>
        <dbReference type="ChEBI" id="CHEBI:18420"/>
    </cofactor>
</comment>
<dbReference type="PANTHER" id="PTHR10229:SF0">
    <property type="entry name" value="GTP-BINDING PROTEIN 6-RELATED"/>
    <property type="match status" value="1"/>
</dbReference>
<accession>A0AB39HUC6</accession>
<dbReference type="GO" id="GO:0043022">
    <property type="term" value="F:ribosome binding"/>
    <property type="evidence" value="ECO:0007669"/>
    <property type="project" value="TreeGrafter"/>
</dbReference>
<dbReference type="EMBL" id="CP162599">
    <property type="protein sequence ID" value="XDK34222.1"/>
    <property type="molecule type" value="Genomic_DNA"/>
</dbReference>
<keyword evidence="4 8" id="KW-0460">Magnesium</keyword>
<dbReference type="Gene3D" id="3.40.50.11060">
    <property type="entry name" value="GTPase HflX, N-terminal domain"/>
    <property type="match status" value="1"/>
</dbReference>
<dbReference type="PRINTS" id="PR00326">
    <property type="entry name" value="GTP1OBG"/>
</dbReference>
<feature type="binding site" evidence="8">
    <location>
        <position position="210"/>
    </location>
    <ligand>
        <name>Mg(2+)</name>
        <dbReference type="ChEBI" id="CHEBI:18420"/>
    </ligand>
</feature>
<dbReference type="InterPro" id="IPR032305">
    <property type="entry name" value="GTP-bd_M"/>
</dbReference>
<dbReference type="PROSITE" id="PS51705">
    <property type="entry name" value="G_HFLX"/>
    <property type="match status" value="1"/>
</dbReference>
<comment type="similarity">
    <text evidence="6">Belongs to the TRAFAC class OBG-HflX-like GTPase superfamily. HflX GTPase family.</text>
</comment>
<evidence type="ECO:0000256" key="3">
    <source>
        <dbReference type="ARBA" id="ARBA00022741"/>
    </source>
</evidence>
<feature type="binding site" evidence="7">
    <location>
        <begin position="228"/>
        <end position="232"/>
    </location>
    <ligand>
        <name>GTP</name>
        <dbReference type="ChEBI" id="CHEBI:37565"/>
    </ligand>
</feature>
<dbReference type="SUPFAM" id="SSF52540">
    <property type="entry name" value="P-loop containing nucleoside triphosphate hydrolases"/>
    <property type="match status" value="1"/>
</dbReference>
<dbReference type="Pfam" id="PF16360">
    <property type="entry name" value="GTP-bdg_M"/>
    <property type="match status" value="1"/>
</dbReference>
<proteinExistence type="inferred from homology"/>
<feature type="binding site" evidence="7">
    <location>
        <begin position="250"/>
        <end position="253"/>
    </location>
    <ligand>
        <name>GTP</name>
        <dbReference type="ChEBI" id="CHEBI:37565"/>
    </ligand>
</feature>
<evidence type="ECO:0000259" key="9">
    <source>
        <dbReference type="PROSITE" id="PS51705"/>
    </source>
</evidence>
<comment type="subunit">
    <text evidence="6">Monomer. Associates with the 50S ribosomal subunit.</text>
</comment>
<dbReference type="GO" id="GO:0005737">
    <property type="term" value="C:cytoplasm"/>
    <property type="evidence" value="ECO:0007669"/>
    <property type="project" value="UniProtKB-SubCell"/>
</dbReference>
<dbReference type="InterPro" id="IPR016496">
    <property type="entry name" value="GTPase_HflX"/>
</dbReference>
<evidence type="ECO:0000256" key="4">
    <source>
        <dbReference type="ARBA" id="ARBA00022842"/>
    </source>
</evidence>
<dbReference type="GO" id="GO:0046872">
    <property type="term" value="F:metal ion binding"/>
    <property type="evidence" value="ECO:0007669"/>
    <property type="project" value="UniProtKB-KW"/>
</dbReference>